<proteinExistence type="predicted"/>
<keyword evidence="1" id="KW-1133">Transmembrane helix</keyword>
<evidence type="ECO:0000256" key="1">
    <source>
        <dbReference type="SAM" id="Phobius"/>
    </source>
</evidence>
<dbReference type="EMBL" id="BARV01000762">
    <property type="protein sequence ID" value="GAI01886.1"/>
    <property type="molecule type" value="Genomic_DNA"/>
</dbReference>
<comment type="caution">
    <text evidence="2">The sequence shown here is derived from an EMBL/GenBank/DDBJ whole genome shotgun (WGS) entry which is preliminary data.</text>
</comment>
<dbReference type="AlphaFoldDB" id="X1L7M6"/>
<gene>
    <name evidence="2" type="ORF">S06H3_02562</name>
</gene>
<name>X1L7M6_9ZZZZ</name>
<feature type="transmembrane region" description="Helical" evidence="1">
    <location>
        <begin position="66"/>
        <end position="88"/>
    </location>
</feature>
<keyword evidence="1" id="KW-0472">Membrane</keyword>
<feature type="transmembrane region" description="Helical" evidence="1">
    <location>
        <begin position="128"/>
        <end position="154"/>
    </location>
</feature>
<feature type="transmembrane region" description="Helical" evidence="1">
    <location>
        <begin position="32"/>
        <end position="54"/>
    </location>
</feature>
<keyword evidence="1" id="KW-0812">Transmembrane</keyword>
<feature type="transmembrane region" description="Helical" evidence="1">
    <location>
        <begin position="160"/>
        <end position="178"/>
    </location>
</feature>
<protein>
    <submittedName>
        <fullName evidence="2">Uncharacterized protein</fullName>
    </submittedName>
</protein>
<organism evidence="2">
    <name type="scientific">marine sediment metagenome</name>
    <dbReference type="NCBI Taxonomy" id="412755"/>
    <lineage>
        <taxon>unclassified sequences</taxon>
        <taxon>metagenomes</taxon>
        <taxon>ecological metagenomes</taxon>
    </lineage>
</organism>
<reference evidence="2" key="1">
    <citation type="journal article" date="2014" name="Front. Microbiol.">
        <title>High frequency of phylogenetically diverse reductive dehalogenase-homologous genes in deep subseafloor sedimentary metagenomes.</title>
        <authorList>
            <person name="Kawai M."/>
            <person name="Futagami T."/>
            <person name="Toyoda A."/>
            <person name="Takaki Y."/>
            <person name="Nishi S."/>
            <person name="Hori S."/>
            <person name="Arai W."/>
            <person name="Tsubouchi T."/>
            <person name="Morono Y."/>
            <person name="Uchiyama I."/>
            <person name="Ito T."/>
            <person name="Fujiyama A."/>
            <person name="Inagaki F."/>
            <person name="Takami H."/>
        </authorList>
    </citation>
    <scope>NUCLEOTIDE SEQUENCE</scope>
    <source>
        <strain evidence="2">Expedition CK06-06</strain>
    </source>
</reference>
<feature type="transmembrane region" description="Helical" evidence="1">
    <location>
        <begin position="222"/>
        <end position="244"/>
    </location>
</feature>
<evidence type="ECO:0000313" key="2">
    <source>
        <dbReference type="EMBL" id="GAI01886.1"/>
    </source>
</evidence>
<sequence>MGIEEKVSKPEVLETLIREAYNKRVKTLKSRLARAAFYATLSIFLTNIVSLLAVEIPFNKWVTGCSFYPSAMAIDIFVPTLLMFFLVVTIKTPKKENQEQVVMEVMKIVYEREKMDVYEIKTFPKRSIILSAIINLFYLLGFCLILALIIWGLYQVNFPPLSYVIFVVFLSLIAFAGAKIRQRAKELQVIEEKESFFHFIVDPFAVPVIQLGKWLTVKWKRYNVIAAIFSALIDMPFLVFVEFLEQWRYFLKEKKEKIH</sequence>
<accession>X1L7M6</accession>